<dbReference type="Proteomes" id="UP000226079">
    <property type="component" value="Unassembled WGS sequence"/>
</dbReference>
<dbReference type="InterPro" id="IPR005119">
    <property type="entry name" value="LysR_subst-bd"/>
</dbReference>
<organism evidence="7 8">
    <name type="scientific">Propionicimonas paludicola</name>
    <dbReference type="NCBI Taxonomy" id="185243"/>
    <lineage>
        <taxon>Bacteria</taxon>
        <taxon>Bacillati</taxon>
        <taxon>Actinomycetota</taxon>
        <taxon>Actinomycetes</taxon>
        <taxon>Propionibacteriales</taxon>
        <taxon>Nocardioidaceae</taxon>
        <taxon>Propionicimonas</taxon>
    </lineage>
</organism>
<keyword evidence="2" id="KW-0805">Transcription regulation</keyword>
<dbReference type="GO" id="GO:0032993">
    <property type="term" value="C:protein-DNA complex"/>
    <property type="evidence" value="ECO:0007669"/>
    <property type="project" value="TreeGrafter"/>
</dbReference>
<evidence type="ECO:0000259" key="6">
    <source>
        <dbReference type="Pfam" id="PF03466"/>
    </source>
</evidence>
<dbReference type="Gene3D" id="3.40.190.290">
    <property type="match status" value="1"/>
</dbReference>
<evidence type="ECO:0000256" key="3">
    <source>
        <dbReference type="ARBA" id="ARBA00023125"/>
    </source>
</evidence>
<gene>
    <name evidence="7" type="ORF">ATK74_1687</name>
</gene>
<feature type="compositionally biased region" description="Basic and acidic residues" evidence="5">
    <location>
        <begin position="194"/>
        <end position="207"/>
    </location>
</feature>
<evidence type="ECO:0000256" key="4">
    <source>
        <dbReference type="ARBA" id="ARBA00023163"/>
    </source>
</evidence>
<feature type="domain" description="LysR substrate-binding" evidence="6">
    <location>
        <begin position="17"/>
        <end position="117"/>
    </location>
</feature>
<dbReference type="EMBL" id="PDJC01000001">
    <property type="protein sequence ID" value="PFG17126.1"/>
    <property type="molecule type" value="Genomic_DNA"/>
</dbReference>
<proteinExistence type="inferred from homology"/>
<evidence type="ECO:0000313" key="7">
    <source>
        <dbReference type="EMBL" id="PFG17126.1"/>
    </source>
</evidence>
<name>A0A2A9CSM4_9ACTN</name>
<accession>A0A2A9CSM4</accession>
<sequence length="234" mass="26167">MENQEPAGQRDPRPNGLRVGFVPGVTLTKWRRVWAERFRRATLETVEVPRAEQRDALLAGDDRLDMCFVRLPIDRDGLHVIPLYEEQPVVVVPKDHPLADFAEVSLADLEGEPILPDPESADAADRTAWAGGLWLTPQSVARTQSRKDLAIRPLTDAEPTTIGLAWRVGDENSLIEEFIGIVRGRTLNSSRTQNAREARRGDPEPTKAKKAQKRVITPVAKATPRPRRGTPKKR</sequence>
<keyword evidence="8" id="KW-1185">Reference proteome</keyword>
<comment type="caution">
    <text evidence="7">The sequence shown here is derived from an EMBL/GenBank/DDBJ whole genome shotgun (WGS) entry which is preliminary data.</text>
</comment>
<keyword evidence="4" id="KW-0804">Transcription</keyword>
<evidence type="ECO:0000256" key="1">
    <source>
        <dbReference type="ARBA" id="ARBA00009437"/>
    </source>
</evidence>
<dbReference type="GO" id="GO:0003677">
    <property type="term" value="F:DNA binding"/>
    <property type="evidence" value="ECO:0007669"/>
    <property type="project" value="UniProtKB-KW"/>
</dbReference>
<evidence type="ECO:0000313" key="8">
    <source>
        <dbReference type="Proteomes" id="UP000226079"/>
    </source>
</evidence>
<dbReference type="GO" id="GO:0003700">
    <property type="term" value="F:DNA-binding transcription factor activity"/>
    <property type="evidence" value="ECO:0007669"/>
    <property type="project" value="TreeGrafter"/>
</dbReference>
<reference evidence="7 8" key="1">
    <citation type="submission" date="2017-10" db="EMBL/GenBank/DDBJ databases">
        <title>Sequencing the genomes of 1000 actinobacteria strains.</title>
        <authorList>
            <person name="Klenk H.-P."/>
        </authorList>
    </citation>
    <scope>NUCLEOTIDE SEQUENCE [LARGE SCALE GENOMIC DNA]</scope>
    <source>
        <strain evidence="7 8">DSM 15597</strain>
    </source>
</reference>
<dbReference type="AlphaFoldDB" id="A0A2A9CSM4"/>
<protein>
    <submittedName>
        <fullName evidence="7">LysR substrate binding domain-containing protein</fullName>
    </submittedName>
</protein>
<dbReference type="PANTHER" id="PTHR30346">
    <property type="entry name" value="TRANSCRIPTIONAL DUAL REGULATOR HCAR-RELATED"/>
    <property type="match status" value="1"/>
</dbReference>
<evidence type="ECO:0000256" key="2">
    <source>
        <dbReference type="ARBA" id="ARBA00023015"/>
    </source>
</evidence>
<dbReference type="SUPFAM" id="SSF53850">
    <property type="entry name" value="Periplasmic binding protein-like II"/>
    <property type="match status" value="1"/>
</dbReference>
<dbReference type="PANTHER" id="PTHR30346:SF0">
    <property type="entry name" value="HCA OPERON TRANSCRIPTIONAL ACTIVATOR HCAR"/>
    <property type="match status" value="1"/>
</dbReference>
<dbReference type="CDD" id="cd08414">
    <property type="entry name" value="PBP2_LTTR_aromatics_like"/>
    <property type="match status" value="1"/>
</dbReference>
<feature type="compositionally biased region" description="Basic residues" evidence="5">
    <location>
        <begin position="224"/>
        <end position="234"/>
    </location>
</feature>
<evidence type="ECO:0000256" key="5">
    <source>
        <dbReference type="SAM" id="MobiDB-lite"/>
    </source>
</evidence>
<comment type="similarity">
    <text evidence="1">Belongs to the LysR transcriptional regulatory family.</text>
</comment>
<keyword evidence="3" id="KW-0238">DNA-binding</keyword>
<dbReference type="Pfam" id="PF03466">
    <property type="entry name" value="LysR_substrate"/>
    <property type="match status" value="1"/>
</dbReference>
<feature type="region of interest" description="Disordered" evidence="5">
    <location>
        <begin position="189"/>
        <end position="234"/>
    </location>
</feature>
<dbReference type="RefSeq" id="WP_169923781.1">
    <property type="nucleotide sequence ID" value="NZ_PDJC01000001.1"/>
</dbReference>